<evidence type="ECO:0000313" key="7">
    <source>
        <dbReference type="Proteomes" id="UP001223743"/>
    </source>
</evidence>
<dbReference type="Gene3D" id="1.10.10.10">
    <property type="entry name" value="Winged helix-like DNA-binding domain superfamily/Winged helix DNA-binding domain"/>
    <property type="match status" value="1"/>
</dbReference>
<dbReference type="SMART" id="SM00862">
    <property type="entry name" value="Trans_reg_C"/>
    <property type="match status" value="1"/>
</dbReference>
<dbReference type="PANTHER" id="PTHR48111">
    <property type="entry name" value="REGULATOR OF RPOS"/>
    <property type="match status" value="1"/>
</dbReference>
<comment type="caution">
    <text evidence="6">The sequence shown here is derived from an EMBL/GenBank/DDBJ whole genome shotgun (WGS) entry which is preliminary data.</text>
</comment>
<dbReference type="SMART" id="SM00448">
    <property type="entry name" value="REC"/>
    <property type="match status" value="1"/>
</dbReference>
<evidence type="ECO:0000313" key="6">
    <source>
        <dbReference type="EMBL" id="MDQ0516537.1"/>
    </source>
</evidence>
<dbReference type="PANTHER" id="PTHR48111:SF50">
    <property type="entry name" value="KDP OPERON TRANSCRIPTIONAL REGULATORY PROTEIN KDPE"/>
    <property type="match status" value="1"/>
</dbReference>
<accession>A0ABU0M6E9</accession>
<dbReference type="PROSITE" id="PS51755">
    <property type="entry name" value="OMPR_PHOB"/>
    <property type="match status" value="1"/>
</dbReference>
<feature type="domain" description="OmpR/PhoB-type" evidence="5">
    <location>
        <begin position="129"/>
        <end position="226"/>
    </location>
</feature>
<dbReference type="EMBL" id="JAUSWJ010000001">
    <property type="protein sequence ID" value="MDQ0516537.1"/>
    <property type="molecule type" value="Genomic_DNA"/>
</dbReference>
<keyword evidence="2" id="KW-0597">Phosphoprotein</keyword>
<dbReference type="InterPro" id="IPR011006">
    <property type="entry name" value="CheY-like_superfamily"/>
</dbReference>
<gene>
    <name evidence="6" type="ORF">QO015_002150</name>
</gene>
<keyword evidence="7" id="KW-1185">Reference proteome</keyword>
<dbReference type="InterPro" id="IPR039420">
    <property type="entry name" value="WalR-like"/>
</dbReference>
<keyword evidence="1 3" id="KW-0238">DNA-binding</keyword>
<dbReference type="InterPro" id="IPR001867">
    <property type="entry name" value="OmpR/PhoB-type_DNA-bd"/>
</dbReference>
<feature type="DNA-binding region" description="OmpR/PhoB-type" evidence="3">
    <location>
        <begin position="129"/>
        <end position="226"/>
    </location>
</feature>
<evidence type="ECO:0000259" key="4">
    <source>
        <dbReference type="PROSITE" id="PS50110"/>
    </source>
</evidence>
<feature type="domain" description="Response regulatory" evidence="4">
    <location>
        <begin position="5"/>
        <end position="119"/>
    </location>
</feature>
<evidence type="ECO:0000256" key="1">
    <source>
        <dbReference type="ARBA" id="ARBA00023125"/>
    </source>
</evidence>
<dbReference type="CDD" id="cd00383">
    <property type="entry name" value="trans_reg_C"/>
    <property type="match status" value="1"/>
</dbReference>
<dbReference type="Proteomes" id="UP001223743">
    <property type="component" value="Unassembled WGS sequence"/>
</dbReference>
<dbReference type="RefSeq" id="WP_266279478.1">
    <property type="nucleotide sequence ID" value="NZ_JAPKNF010000001.1"/>
</dbReference>
<evidence type="ECO:0000256" key="2">
    <source>
        <dbReference type="PROSITE-ProRule" id="PRU00169"/>
    </source>
</evidence>
<organism evidence="6 7">
    <name type="scientific">Kaistia geumhonensis</name>
    <dbReference type="NCBI Taxonomy" id="410839"/>
    <lineage>
        <taxon>Bacteria</taxon>
        <taxon>Pseudomonadati</taxon>
        <taxon>Pseudomonadota</taxon>
        <taxon>Alphaproteobacteria</taxon>
        <taxon>Hyphomicrobiales</taxon>
        <taxon>Kaistiaceae</taxon>
        <taxon>Kaistia</taxon>
    </lineage>
</organism>
<feature type="modified residue" description="4-aspartylphosphate" evidence="2">
    <location>
        <position position="54"/>
    </location>
</feature>
<sequence>MSAGRVLVVDDEPPIRRLLKAGLGTQGYEVIEAADGATARVAMAEERPDGVILDLGLPDIGGEALLEGWRRSGVTVPILILSSRTGEAGIVKALDAGADDYVTKPFGIDELVARLRVALRHRVQAEGAAPVFRTGGLSVDLVRRIVRLDGAEIHLSPKEYEILALLARHAGKVITHQQLMKAVWGGAIDAQQLRVYVRQVRQKLKDDPARPFYIRTETGVGYRLREAD</sequence>
<dbReference type="InterPro" id="IPR001789">
    <property type="entry name" value="Sig_transdc_resp-reg_receiver"/>
</dbReference>
<dbReference type="Gene3D" id="3.40.50.2300">
    <property type="match status" value="1"/>
</dbReference>
<protein>
    <submittedName>
        <fullName evidence="6">Two-component system KDP operon response regulator KdpE</fullName>
    </submittedName>
</protein>
<dbReference type="InterPro" id="IPR036388">
    <property type="entry name" value="WH-like_DNA-bd_sf"/>
</dbReference>
<dbReference type="Pfam" id="PF00072">
    <property type="entry name" value="Response_reg"/>
    <property type="match status" value="1"/>
</dbReference>
<dbReference type="Pfam" id="PF00486">
    <property type="entry name" value="Trans_reg_C"/>
    <property type="match status" value="1"/>
</dbReference>
<dbReference type="PROSITE" id="PS50110">
    <property type="entry name" value="RESPONSE_REGULATORY"/>
    <property type="match status" value="1"/>
</dbReference>
<name>A0ABU0M6E9_9HYPH</name>
<reference evidence="6 7" key="1">
    <citation type="submission" date="2023-07" db="EMBL/GenBank/DDBJ databases">
        <title>Genomic Encyclopedia of Type Strains, Phase IV (KMG-IV): sequencing the most valuable type-strain genomes for metagenomic binning, comparative biology and taxonomic classification.</title>
        <authorList>
            <person name="Goeker M."/>
        </authorList>
    </citation>
    <scope>NUCLEOTIDE SEQUENCE [LARGE SCALE GENOMIC DNA]</scope>
    <source>
        <strain evidence="6 7">B1-1</strain>
    </source>
</reference>
<proteinExistence type="predicted"/>
<dbReference type="SUPFAM" id="SSF52172">
    <property type="entry name" value="CheY-like"/>
    <property type="match status" value="1"/>
</dbReference>
<evidence type="ECO:0000256" key="3">
    <source>
        <dbReference type="PROSITE-ProRule" id="PRU01091"/>
    </source>
</evidence>
<evidence type="ECO:0000259" key="5">
    <source>
        <dbReference type="PROSITE" id="PS51755"/>
    </source>
</evidence>